<dbReference type="InterPro" id="IPR036920">
    <property type="entry name" value="Ribosomal_uL16_sf"/>
</dbReference>
<dbReference type="PANTHER" id="PTHR12220:SF13">
    <property type="entry name" value="LARGE RIBOSOMAL SUBUNIT PROTEIN UL16M"/>
    <property type="match status" value="1"/>
</dbReference>
<gene>
    <name evidence="4" type="primary">rplP_12</name>
    <name evidence="4" type="ORF">GALL_473420</name>
</gene>
<dbReference type="AlphaFoldDB" id="A0A1J5PTI5"/>
<evidence type="ECO:0000256" key="2">
    <source>
        <dbReference type="ARBA" id="ARBA00022980"/>
    </source>
</evidence>
<dbReference type="InterPro" id="IPR047873">
    <property type="entry name" value="Ribosomal_uL16"/>
</dbReference>
<dbReference type="InterPro" id="IPR000114">
    <property type="entry name" value="Ribosomal_uL16_bact-type"/>
</dbReference>
<dbReference type="Pfam" id="PF00252">
    <property type="entry name" value="Ribosomal_L16"/>
    <property type="match status" value="1"/>
</dbReference>
<name>A0A1J5PTI5_9ZZZZ</name>
<dbReference type="CDD" id="cd01433">
    <property type="entry name" value="Ribosomal_L16_L10e"/>
    <property type="match status" value="1"/>
</dbReference>
<protein>
    <submittedName>
        <fullName evidence="4">50S ribosomal protein L16</fullName>
    </submittedName>
</protein>
<dbReference type="PANTHER" id="PTHR12220">
    <property type="entry name" value="50S/60S RIBOSOMAL PROTEIN L16"/>
    <property type="match status" value="1"/>
</dbReference>
<evidence type="ECO:0000256" key="3">
    <source>
        <dbReference type="ARBA" id="ARBA00023274"/>
    </source>
</evidence>
<dbReference type="SUPFAM" id="SSF54686">
    <property type="entry name" value="Ribosomal protein L16p/L10e"/>
    <property type="match status" value="1"/>
</dbReference>
<comment type="caution">
    <text evidence="4">The sequence shown here is derived from an EMBL/GenBank/DDBJ whole genome shotgun (WGS) entry which is preliminary data.</text>
</comment>
<keyword evidence="3" id="KW-0687">Ribonucleoprotein</keyword>
<dbReference type="EMBL" id="MLJW01003904">
    <property type="protein sequence ID" value="OIQ71047.1"/>
    <property type="molecule type" value="Genomic_DNA"/>
</dbReference>
<dbReference type="GO" id="GO:0006412">
    <property type="term" value="P:translation"/>
    <property type="evidence" value="ECO:0007669"/>
    <property type="project" value="InterPro"/>
</dbReference>
<comment type="similarity">
    <text evidence="1">Belongs to the universal ribosomal protein uL16 family.</text>
</comment>
<sequence length="56" mass="6170">MGNGKGNPEYYVAEIKPGKIVFEIVGVTEELAREAFRLAAAKLPLRTTFVARMMGQ</sequence>
<reference evidence="4" key="1">
    <citation type="submission" date="2016-10" db="EMBL/GenBank/DDBJ databases">
        <title>Sequence of Gallionella enrichment culture.</title>
        <authorList>
            <person name="Poehlein A."/>
            <person name="Muehling M."/>
            <person name="Daniel R."/>
        </authorList>
    </citation>
    <scope>NUCLEOTIDE SEQUENCE</scope>
</reference>
<evidence type="ECO:0000256" key="1">
    <source>
        <dbReference type="ARBA" id="ARBA00008931"/>
    </source>
</evidence>
<proteinExistence type="inferred from homology"/>
<evidence type="ECO:0000313" key="4">
    <source>
        <dbReference type="EMBL" id="OIQ71047.1"/>
    </source>
</evidence>
<dbReference type="GO" id="GO:0019843">
    <property type="term" value="F:rRNA binding"/>
    <property type="evidence" value="ECO:0007669"/>
    <property type="project" value="InterPro"/>
</dbReference>
<dbReference type="Gene3D" id="3.90.1170.10">
    <property type="entry name" value="Ribosomal protein L10e/L16"/>
    <property type="match status" value="1"/>
</dbReference>
<keyword evidence="2 4" id="KW-0689">Ribosomal protein</keyword>
<dbReference type="InterPro" id="IPR016180">
    <property type="entry name" value="Ribosomal_uL16_dom"/>
</dbReference>
<dbReference type="GO" id="GO:0022625">
    <property type="term" value="C:cytosolic large ribosomal subunit"/>
    <property type="evidence" value="ECO:0007669"/>
    <property type="project" value="TreeGrafter"/>
</dbReference>
<accession>A0A1J5PTI5</accession>
<organism evidence="4">
    <name type="scientific">mine drainage metagenome</name>
    <dbReference type="NCBI Taxonomy" id="410659"/>
    <lineage>
        <taxon>unclassified sequences</taxon>
        <taxon>metagenomes</taxon>
        <taxon>ecological metagenomes</taxon>
    </lineage>
</organism>
<dbReference type="GO" id="GO:0003735">
    <property type="term" value="F:structural constituent of ribosome"/>
    <property type="evidence" value="ECO:0007669"/>
    <property type="project" value="InterPro"/>
</dbReference>